<dbReference type="NCBIfam" id="TIGR00313">
    <property type="entry name" value="cobQ"/>
    <property type="match status" value="1"/>
</dbReference>
<dbReference type="PANTHER" id="PTHR21343">
    <property type="entry name" value="DETHIOBIOTIN SYNTHETASE"/>
    <property type="match status" value="1"/>
</dbReference>
<feature type="domain" description="CobB/CobQ-like glutamine amidotransferase" evidence="6">
    <location>
        <begin position="277"/>
        <end position="492"/>
    </location>
</feature>
<dbReference type="GO" id="GO:0015420">
    <property type="term" value="F:ABC-type vitamin B12 transporter activity"/>
    <property type="evidence" value="ECO:0007669"/>
    <property type="project" value="UniProtKB-UniRule"/>
</dbReference>
<dbReference type="InterPro" id="IPR011698">
    <property type="entry name" value="GATase_3"/>
</dbReference>
<gene>
    <name evidence="4 7" type="primary">cobQ</name>
    <name evidence="7" type="ORF">KM92DES2_11787</name>
</gene>
<dbReference type="HAMAP" id="MF_00028">
    <property type="entry name" value="CobQ"/>
    <property type="match status" value="1"/>
</dbReference>
<evidence type="ECO:0000256" key="2">
    <source>
        <dbReference type="ARBA" id="ARBA00022573"/>
    </source>
</evidence>
<dbReference type="GO" id="GO:0003824">
    <property type="term" value="F:catalytic activity"/>
    <property type="evidence" value="ECO:0007669"/>
    <property type="project" value="InterPro"/>
</dbReference>
<evidence type="ECO:0000256" key="3">
    <source>
        <dbReference type="ARBA" id="ARBA00022962"/>
    </source>
</evidence>
<comment type="pathway">
    <text evidence="1 4">Cofactor biosynthesis; adenosylcobalamin biosynthesis.</text>
</comment>
<dbReference type="AlphaFoldDB" id="A0A212JV95"/>
<dbReference type="GO" id="GO:0009236">
    <property type="term" value="P:cobalamin biosynthetic process"/>
    <property type="evidence" value="ECO:0007669"/>
    <property type="project" value="UniProtKB-UniRule"/>
</dbReference>
<dbReference type="NCBIfam" id="NF001989">
    <property type="entry name" value="PRK00784.1"/>
    <property type="match status" value="1"/>
</dbReference>
<dbReference type="RefSeq" id="WP_227118779.1">
    <property type="nucleotide sequence ID" value="NZ_LT598928.1"/>
</dbReference>
<evidence type="ECO:0000259" key="6">
    <source>
        <dbReference type="Pfam" id="PF07685"/>
    </source>
</evidence>
<feature type="domain" description="CobQ/CobB/MinD/ParA nucleotide binding" evidence="5">
    <location>
        <begin position="21"/>
        <end position="252"/>
    </location>
</feature>
<evidence type="ECO:0000313" key="7">
    <source>
        <dbReference type="EMBL" id="SBW03380.1"/>
    </source>
</evidence>
<organism evidence="7">
    <name type="scientific">uncultured Desulfovibrio sp</name>
    <dbReference type="NCBI Taxonomy" id="167968"/>
    <lineage>
        <taxon>Bacteria</taxon>
        <taxon>Pseudomonadati</taxon>
        <taxon>Thermodesulfobacteriota</taxon>
        <taxon>Desulfovibrionia</taxon>
        <taxon>Desulfovibrionales</taxon>
        <taxon>Desulfovibrionaceae</taxon>
        <taxon>Desulfovibrio</taxon>
        <taxon>environmental samples</taxon>
    </lineage>
</organism>
<accession>A0A212JV95</accession>
<evidence type="ECO:0000259" key="5">
    <source>
        <dbReference type="Pfam" id="PF01656"/>
    </source>
</evidence>
<dbReference type="CDD" id="cd01750">
    <property type="entry name" value="GATase1_CobQ"/>
    <property type="match status" value="1"/>
</dbReference>
<dbReference type="UniPathway" id="UPA00148"/>
<dbReference type="InterPro" id="IPR004459">
    <property type="entry name" value="CobQ_synth"/>
</dbReference>
<dbReference type="Pfam" id="PF01656">
    <property type="entry name" value="CbiA"/>
    <property type="match status" value="1"/>
</dbReference>
<reference evidence="7" key="1">
    <citation type="submission" date="2016-04" db="EMBL/GenBank/DDBJ databases">
        <authorList>
            <person name="Evans L.H."/>
            <person name="Alamgir A."/>
            <person name="Owens N."/>
            <person name="Weber N.D."/>
            <person name="Virtaneva K."/>
            <person name="Barbian K."/>
            <person name="Babar A."/>
            <person name="Rosenke K."/>
        </authorList>
    </citation>
    <scope>NUCLEOTIDE SEQUENCE</scope>
    <source>
        <strain evidence="7">92-2</strain>
    </source>
</reference>
<dbReference type="Gene3D" id="3.40.50.880">
    <property type="match status" value="1"/>
</dbReference>
<dbReference type="SUPFAM" id="SSF52317">
    <property type="entry name" value="Class I glutamine amidotransferase-like"/>
    <property type="match status" value="1"/>
</dbReference>
<dbReference type="InterPro" id="IPR033949">
    <property type="entry name" value="CobQ_GATase1"/>
</dbReference>
<dbReference type="SUPFAM" id="SSF52540">
    <property type="entry name" value="P-loop containing nucleoside triphosphate hydrolases"/>
    <property type="match status" value="1"/>
</dbReference>
<comment type="function">
    <text evidence="4">Catalyzes amidations at positions B, D, E, and G on adenosylcobyrinic A,C-diamide. NH(2) groups are provided by glutamine, and one molecule of ATP is hydrogenolyzed for each amidation.</text>
</comment>
<dbReference type="PROSITE" id="PS51274">
    <property type="entry name" value="GATASE_COBBQ"/>
    <property type="match status" value="1"/>
</dbReference>
<evidence type="ECO:0000256" key="4">
    <source>
        <dbReference type="HAMAP-Rule" id="MF_00028"/>
    </source>
</evidence>
<keyword evidence="2 4" id="KW-0169">Cobalamin biosynthesis</keyword>
<feature type="active site" evidence="4">
    <location>
        <position position="485"/>
    </location>
</feature>
<dbReference type="InterPro" id="IPR002586">
    <property type="entry name" value="CobQ/CobB/MinD/ParA_Nub-bd_dom"/>
</dbReference>
<dbReference type="InterPro" id="IPR029062">
    <property type="entry name" value="Class_I_gatase-like"/>
</dbReference>
<evidence type="ECO:0000256" key="1">
    <source>
        <dbReference type="ARBA" id="ARBA00004953"/>
    </source>
</evidence>
<sequence>MAVRSVHTAQSGQGRSLPPALMIQGTCSNAGKSLITAAVCRLLARRGLRVAPFKAQNMALNSFVTSDGKEMGRAQVLQAAACGLAPDVRMNPVLLKPTSNVGSQVIVLGEAVGHMRVGEYLAYKPEAWKAVRRAYRSLAADMDVMVLEGAGSPAEINLKAHDIVNMRMARYAGAHVALVADIDRGGAFAALAGTMALLTRAERGRVGGFILNKFRGDASLLDPALSMIQKRTGKPFWGVVPMLENLRLPEEDSVSFKEGLTPGLRMGQTSGAPGLLDIVVPDLPHLSNATDLDALRDEPGVQLRIVRHADQWGAPHVVILPGSRNTVGDLRFLRRTGLAGLVQKFARQCLERGAGALVGICGGLQMLGTEIADPLLIEEGGCEPGLGLLPLSTRLLAAKRLCRAAGWADASVTGAERQTVTGYEIHHGETSSLHKELLGVAGEPASGDAASAVMRVVMTDSEGRSLGWGRYDARGCARVWGSYLHGLFDEDAFRHAFLRRQRHEAGLPPAQETAYSLGPELDRLADAVEAALDMPAILNLLHLA</sequence>
<dbReference type="Gene3D" id="3.40.50.300">
    <property type="entry name" value="P-loop containing nucleotide triphosphate hydrolases"/>
    <property type="match status" value="1"/>
</dbReference>
<protein>
    <recommendedName>
        <fullName evidence="4">Cobyric acid synthase</fullName>
    </recommendedName>
</protein>
<dbReference type="CDD" id="cd05389">
    <property type="entry name" value="CobQ_N"/>
    <property type="match status" value="1"/>
</dbReference>
<keyword evidence="3 4" id="KW-0315">Glutamine amidotransferase</keyword>
<dbReference type="EMBL" id="FLUP01000001">
    <property type="protein sequence ID" value="SBW03380.1"/>
    <property type="molecule type" value="Genomic_DNA"/>
</dbReference>
<dbReference type="PANTHER" id="PTHR21343:SF1">
    <property type="entry name" value="COBYRIC ACID SYNTHASE"/>
    <property type="match status" value="1"/>
</dbReference>
<proteinExistence type="inferred from homology"/>
<dbReference type="Pfam" id="PF07685">
    <property type="entry name" value="GATase_3"/>
    <property type="match status" value="1"/>
</dbReference>
<comment type="similarity">
    <text evidence="4">Belongs to the CobB/CobQ family. CobQ subfamily.</text>
</comment>
<feature type="active site" description="Nucleophile" evidence="4">
    <location>
        <position position="361"/>
    </location>
</feature>
<name>A0A212JV95_9BACT</name>
<dbReference type="InterPro" id="IPR047045">
    <property type="entry name" value="CobQ_N"/>
</dbReference>
<dbReference type="InterPro" id="IPR027417">
    <property type="entry name" value="P-loop_NTPase"/>
</dbReference>